<dbReference type="OrthoDB" id="5055772at2"/>
<reference evidence="1 2" key="1">
    <citation type="submission" date="2019-08" db="EMBL/GenBank/DDBJ databases">
        <authorList>
            <person name="Dong K."/>
        </authorList>
    </citation>
    <scope>NUCLEOTIDE SEQUENCE [LARGE SCALE GENOMIC DNA]</scope>
    <source>
        <strain evidence="1 2">JCM14558</strain>
    </source>
</reference>
<dbReference type="AlphaFoldDB" id="A0A5C8I2H8"/>
<proteinExistence type="predicted"/>
<organism evidence="1 2">
    <name type="scientific">Microbacterium hatanonis</name>
    <dbReference type="NCBI Taxonomy" id="404366"/>
    <lineage>
        <taxon>Bacteria</taxon>
        <taxon>Bacillati</taxon>
        <taxon>Actinomycetota</taxon>
        <taxon>Actinomycetes</taxon>
        <taxon>Micrococcales</taxon>
        <taxon>Microbacteriaceae</taxon>
        <taxon>Microbacterium</taxon>
    </lineage>
</organism>
<protein>
    <recommendedName>
        <fullName evidence="3">Alpha/beta hydrolase</fullName>
    </recommendedName>
</protein>
<dbReference type="Proteomes" id="UP000321034">
    <property type="component" value="Unassembled WGS sequence"/>
</dbReference>
<dbReference type="RefSeq" id="WP_147893150.1">
    <property type="nucleotide sequence ID" value="NZ_BAAANR010000001.1"/>
</dbReference>
<evidence type="ECO:0000313" key="2">
    <source>
        <dbReference type="Proteomes" id="UP000321034"/>
    </source>
</evidence>
<name>A0A5C8I2H8_9MICO</name>
<evidence type="ECO:0000313" key="1">
    <source>
        <dbReference type="EMBL" id="TXK12421.1"/>
    </source>
</evidence>
<evidence type="ECO:0008006" key="3">
    <source>
        <dbReference type="Google" id="ProtNLM"/>
    </source>
</evidence>
<comment type="caution">
    <text evidence="1">The sequence shown here is derived from an EMBL/GenBank/DDBJ whole genome shotgun (WGS) entry which is preliminary data.</text>
</comment>
<accession>A0A5C8I2H8</accession>
<dbReference type="EMBL" id="VRSV01000001">
    <property type="protein sequence ID" value="TXK12421.1"/>
    <property type="molecule type" value="Genomic_DNA"/>
</dbReference>
<gene>
    <name evidence="1" type="ORF">FVP77_02785</name>
</gene>
<sequence length="207" mass="21252">MTRAQAPDGELEFRSFGAAGAARTVLVLRVGAVALLDPDPSATLDHDVRLMAVQLDEVELDDPPTYGGETPAASTAAALADLVRREVPGAVIGLVAERDAVPLGVALAASAGTLVDRLALVDVRVPESALVGDLLAEESAAVAAPSIVVSAAQDEASARWYADRLRESEVRVVESGDNGVSLTHVWDVVLGHVAPQPAEEHASGVGA</sequence>
<keyword evidence="2" id="KW-1185">Reference proteome</keyword>